<evidence type="ECO:0000256" key="5">
    <source>
        <dbReference type="ARBA" id="ARBA00022741"/>
    </source>
</evidence>
<keyword evidence="3" id="KW-0813">Transport</keyword>
<dbReference type="InterPro" id="IPR027417">
    <property type="entry name" value="P-loop_NTPase"/>
</dbReference>
<dbReference type="InterPro" id="IPR003439">
    <property type="entry name" value="ABC_transporter-like_ATP-bd"/>
</dbReference>
<reference evidence="12 13" key="1">
    <citation type="submission" date="2018-08" db="EMBL/GenBank/DDBJ databases">
        <title>A genome reference for cultivated species of the human gut microbiota.</title>
        <authorList>
            <person name="Zou Y."/>
            <person name="Xue W."/>
            <person name="Luo G."/>
        </authorList>
    </citation>
    <scope>NUCLEOTIDE SEQUENCE [LARGE SCALE GENOMIC DNA]</scope>
    <source>
        <strain evidence="11 12">AM37-5</strain>
        <strain evidence="10 13">AM42-8</strain>
    </source>
</reference>
<dbReference type="PANTHER" id="PTHR43553:SF24">
    <property type="entry name" value="ENERGY-COUPLING FACTOR TRANSPORTER ATP-BINDING PROTEIN ECFA1"/>
    <property type="match status" value="1"/>
</dbReference>
<evidence type="ECO:0000256" key="6">
    <source>
        <dbReference type="ARBA" id="ARBA00022840"/>
    </source>
</evidence>
<evidence type="ECO:0000313" key="11">
    <source>
        <dbReference type="EMBL" id="RHC07341.1"/>
    </source>
</evidence>
<keyword evidence="6 11" id="KW-0067">ATP-binding</keyword>
<dbReference type="InterPro" id="IPR050095">
    <property type="entry name" value="ECF_ABC_transporter_ATP-bd"/>
</dbReference>
<dbReference type="Proteomes" id="UP000284742">
    <property type="component" value="Unassembled WGS sequence"/>
</dbReference>
<gene>
    <name evidence="11" type="ORF">DW860_08795</name>
    <name evidence="10" type="ORF">DW924_11240</name>
</gene>
<comment type="subcellular location">
    <subcellularLocation>
        <location evidence="1">Cell membrane</location>
        <topology evidence="1">Peripheral membrane protein</topology>
    </subcellularLocation>
</comment>
<comment type="similarity">
    <text evidence="2">Belongs to the ABC transporter superfamily.</text>
</comment>
<evidence type="ECO:0000313" key="12">
    <source>
        <dbReference type="Proteomes" id="UP000284742"/>
    </source>
</evidence>
<keyword evidence="7" id="KW-1278">Translocase</keyword>
<evidence type="ECO:0000256" key="7">
    <source>
        <dbReference type="ARBA" id="ARBA00022967"/>
    </source>
</evidence>
<evidence type="ECO:0000259" key="9">
    <source>
        <dbReference type="PROSITE" id="PS50893"/>
    </source>
</evidence>
<dbReference type="Pfam" id="PF00005">
    <property type="entry name" value="ABC_tran"/>
    <property type="match status" value="1"/>
</dbReference>
<feature type="domain" description="ABC transporter" evidence="9">
    <location>
        <begin position="4"/>
        <end position="237"/>
    </location>
</feature>
<dbReference type="AlphaFoldDB" id="A0A413YK13"/>
<keyword evidence="4" id="KW-1003">Cell membrane</keyword>
<dbReference type="EMBL" id="QSFS01000012">
    <property type="protein sequence ID" value="RHA68077.1"/>
    <property type="molecule type" value="Genomic_DNA"/>
</dbReference>
<dbReference type="PANTHER" id="PTHR43553">
    <property type="entry name" value="HEAVY METAL TRANSPORTER"/>
    <property type="match status" value="1"/>
</dbReference>
<evidence type="ECO:0000313" key="13">
    <source>
        <dbReference type="Proteomes" id="UP000285642"/>
    </source>
</evidence>
<evidence type="ECO:0000256" key="1">
    <source>
        <dbReference type="ARBA" id="ARBA00004202"/>
    </source>
</evidence>
<dbReference type="GO" id="GO:0005524">
    <property type="term" value="F:ATP binding"/>
    <property type="evidence" value="ECO:0007669"/>
    <property type="project" value="UniProtKB-KW"/>
</dbReference>
<dbReference type="SMART" id="SM00382">
    <property type="entry name" value="AAA"/>
    <property type="match status" value="1"/>
</dbReference>
<dbReference type="InterPro" id="IPR003593">
    <property type="entry name" value="AAA+_ATPase"/>
</dbReference>
<dbReference type="GO" id="GO:0042626">
    <property type="term" value="F:ATPase-coupled transmembrane transporter activity"/>
    <property type="evidence" value="ECO:0007669"/>
    <property type="project" value="TreeGrafter"/>
</dbReference>
<evidence type="ECO:0000313" key="10">
    <source>
        <dbReference type="EMBL" id="RHA68077.1"/>
    </source>
</evidence>
<dbReference type="FunFam" id="3.40.50.300:FF:000224">
    <property type="entry name" value="Energy-coupling factor transporter ATP-binding protein EcfA"/>
    <property type="match status" value="1"/>
</dbReference>
<organism evidence="11 12">
    <name type="scientific">Dorea formicigenerans</name>
    <dbReference type="NCBI Taxonomy" id="39486"/>
    <lineage>
        <taxon>Bacteria</taxon>
        <taxon>Bacillati</taxon>
        <taxon>Bacillota</taxon>
        <taxon>Clostridia</taxon>
        <taxon>Lachnospirales</taxon>
        <taxon>Lachnospiraceae</taxon>
        <taxon>Dorea</taxon>
    </lineage>
</organism>
<evidence type="ECO:0000256" key="3">
    <source>
        <dbReference type="ARBA" id="ARBA00022448"/>
    </source>
</evidence>
<name>A0A413YK13_9FIRM</name>
<keyword evidence="5" id="KW-0547">Nucleotide-binding</keyword>
<dbReference type="Gene3D" id="3.40.50.300">
    <property type="entry name" value="P-loop containing nucleotide triphosphate hydrolases"/>
    <property type="match status" value="1"/>
</dbReference>
<accession>A0A413YK13</accession>
<sequence>MSDLILKDVSFSYPGGFLAVDHINMEIKSGENVAIVGQNGAGKTTTVKMMNGLLKPTEGDVLIGDMNTKDYTTAQVSRVVGYVFQNPDDQIFHATVESEVRYGPKTMKLDPAEEDRRVQEALEITGMEEFKDENPMNLPLSMRKFVTIAAVIAMGTEILIFDEPTAGQDVEGNKKLSEILKVLHGQGKTVITISHDMEFVATNFDKVIVMAKKKVVRSGTPKEIFWDFESLEHAMLKQPYVSRVCKALNIGGNVISIADAVEGIMSQC</sequence>
<dbReference type="InterPro" id="IPR015856">
    <property type="entry name" value="ABC_transpr_CbiO/EcfA_su"/>
</dbReference>
<dbReference type="GO" id="GO:0043190">
    <property type="term" value="C:ATP-binding cassette (ABC) transporter complex"/>
    <property type="evidence" value="ECO:0007669"/>
    <property type="project" value="TreeGrafter"/>
</dbReference>
<comment type="caution">
    <text evidence="11">The sequence shown here is derived from an EMBL/GenBank/DDBJ whole genome shotgun (WGS) entry which is preliminary data.</text>
</comment>
<proteinExistence type="inferred from homology"/>
<dbReference type="EMBL" id="QSHK01000005">
    <property type="protein sequence ID" value="RHC07341.1"/>
    <property type="molecule type" value="Genomic_DNA"/>
</dbReference>
<dbReference type="Proteomes" id="UP000285642">
    <property type="component" value="Unassembled WGS sequence"/>
</dbReference>
<dbReference type="RefSeq" id="WP_022279370.1">
    <property type="nucleotide sequence ID" value="NZ_QSFS01000012.1"/>
</dbReference>
<dbReference type="GO" id="GO:0016887">
    <property type="term" value="F:ATP hydrolysis activity"/>
    <property type="evidence" value="ECO:0007669"/>
    <property type="project" value="InterPro"/>
</dbReference>
<dbReference type="SUPFAM" id="SSF52540">
    <property type="entry name" value="P-loop containing nucleoside triphosphate hydrolases"/>
    <property type="match status" value="1"/>
</dbReference>
<keyword evidence="8" id="KW-0472">Membrane</keyword>
<protein>
    <submittedName>
        <fullName evidence="11">ABC transporter ATP-binding protein</fullName>
    </submittedName>
</protein>
<evidence type="ECO:0000256" key="2">
    <source>
        <dbReference type="ARBA" id="ARBA00005417"/>
    </source>
</evidence>
<evidence type="ECO:0000256" key="4">
    <source>
        <dbReference type="ARBA" id="ARBA00022475"/>
    </source>
</evidence>
<dbReference type="CDD" id="cd03225">
    <property type="entry name" value="ABC_cobalt_CbiO_domain1"/>
    <property type="match status" value="1"/>
</dbReference>
<dbReference type="PROSITE" id="PS50893">
    <property type="entry name" value="ABC_TRANSPORTER_2"/>
    <property type="match status" value="1"/>
</dbReference>
<evidence type="ECO:0000256" key="8">
    <source>
        <dbReference type="ARBA" id="ARBA00023136"/>
    </source>
</evidence>